<proteinExistence type="predicted"/>
<reference evidence="1 2" key="1">
    <citation type="journal article" date="2016" name="Nat. Commun.">
        <title>Thousands of microbial genomes shed light on interconnected biogeochemical processes in an aquifer system.</title>
        <authorList>
            <person name="Anantharaman K."/>
            <person name="Brown C.T."/>
            <person name="Hug L.A."/>
            <person name="Sharon I."/>
            <person name="Castelle C.J."/>
            <person name="Probst A.J."/>
            <person name="Thomas B.C."/>
            <person name="Singh A."/>
            <person name="Wilkins M.J."/>
            <person name="Karaoz U."/>
            <person name="Brodie E.L."/>
            <person name="Williams K.H."/>
            <person name="Hubbard S.S."/>
            <person name="Banfield J.F."/>
        </authorList>
    </citation>
    <scope>NUCLEOTIDE SEQUENCE [LARGE SCALE GENOMIC DNA]</scope>
</reference>
<dbReference type="Proteomes" id="UP000177659">
    <property type="component" value="Unassembled WGS sequence"/>
</dbReference>
<comment type="caution">
    <text evidence="1">The sequence shown here is derived from an EMBL/GenBank/DDBJ whole genome shotgun (WGS) entry which is preliminary data.</text>
</comment>
<evidence type="ECO:0000313" key="2">
    <source>
        <dbReference type="Proteomes" id="UP000177659"/>
    </source>
</evidence>
<evidence type="ECO:0000313" key="1">
    <source>
        <dbReference type="EMBL" id="OGG54731.1"/>
    </source>
</evidence>
<protein>
    <submittedName>
        <fullName evidence="1">Uncharacterized protein</fullName>
    </submittedName>
</protein>
<accession>A0A1F6D0B8</accession>
<dbReference type="AlphaFoldDB" id="A0A1F6D0B8"/>
<gene>
    <name evidence="1" type="ORF">A3D62_00990</name>
</gene>
<sequence length="75" mass="9178">MDERFKRGDKVLWRKLRSRKKQRVQDTFKEEYGEGPFRVIMTWEPEEGVQTVWIITSSGGERFSFDSSWFRHVRH</sequence>
<name>A0A1F6D0B8_9BACT</name>
<dbReference type="EMBL" id="MFLC01000033">
    <property type="protein sequence ID" value="OGG54731.1"/>
    <property type="molecule type" value="Genomic_DNA"/>
</dbReference>
<organism evidence="1 2">
    <name type="scientific">Candidatus Kaiserbacteria bacterium RIFCSPHIGHO2_02_FULL_49_11</name>
    <dbReference type="NCBI Taxonomy" id="1798489"/>
    <lineage>
        <taxon>Bacteria</taxon>
        <taxon>Candidatus Kaiseribacteriota</taxon>
    </lineage>
</organism>